<keyword evidence="1" id="KW-1133">Transmembrane helix</keyword>
<sequence>YEWDRFINWGWIKEGEIPMKDRIKYEGGFISNTINAFKTKSLMNENDLANGKLILDAGCGNGRFSNQAAKYGGEVIGVDIGTGAVEAGYKNTRERKNIHIIQGDLFKLPFKKDIFNTAFSIGVLMHTGDANRAFETISHLIKVGGVFTAHVYQKLNLIWEINDCLIRMITTNMSVENNVKFANFMAKLGRMISNIFFNLINYIFHLLFFELYEFLLDN</sequence>
<evidence type="ECO:0000313" key="3">
    <source>
        <dbReference type="EMBL" id="GAJ02185.1"/>
    </source>
</evidence>
<dbReference type="InterPro" id="IPR050447">
    <property type="entry name" value="Erg6_SMT_methyltransf"/>
</dbReference>
<keyword evidence="1" id="KW-0472">Membrane</keyword>
<dbReference type="SUPFAM" id="SSF53335">
    <property type="entry name" value="S-adenosyl-L-methionine-dependent methyltransferases"/>
    <property type="match status" value="1"/>
</dbReference>
<dbReference type="PANTHER" id="PTHR44068:SF11">
    <property type="entry name" value="GERANYL DIPHOSPHATE 2-C-METHYLTRANSFERASE"/>
    <property type="match status" value="1"/>
</dbReference>
<dbReference type="PANTHER" id="PTHR44068">
    <property type="entry name" value="ZGC:194242"/>
    <property type="match status" value="1"/>
</dbReference>
<name>X1V9K9_9ZZZZ</name>
<dbReference type="Pfam" id="PF13847">
    <property type="entry name" value="Methyltransf_31"/>
    <property type="match status" value="1"/>
</dbReference>
<dbReference type="AlphaFoldDB" id="X1V9K9"/>
<dbReference type="InterPro" id="IPR025714">
    <property type="entry name" value="Methyltranfer_dom"/>
</dbReference>
<feature type="transmembrane region" description="Helical" evidence="1">
    <location>
        <begin position="195"/>
        <end position="215"/>
    </location>
</feature>
<reference evidence="3" key="1">
    <citation type="journal article" date="2014" name="Front. Microbiol.">
        <title>High frequency of phylogenetically diverse reductive dehalogenase-homologous genes in deep subseafloor sedimentary metagenomes.</title>
        <authorList>
            <person name="Kawai M."/>
            <person name="Futagami T."/>
            <person name="Toyoda A."/>
            <person name="Takaki Y."/>
            <person name="Nishi S."/>
            <person name="Hori S."/>
            <person name="Arai W."/>
            <person name="Tsubouchi T."/>
            <person name="Morono Y."/>
            <person name="Uchiyama I."/>
            <person name="Ito T."/>
            <person name="Fujiyama A."/>
            <person name="Inagaki F."/>
            <person name="Takami H."/>
        </authorList>
    </citation>
    <scope>NUCLEOTIDE SEQUENCE</scope>
    <source>
        <strain evidence="3">Expedition CK06-06</strain>
    </source>
</reference>
<dbReference type="Gene3D" id="3.40.50.150">
    <property type="entry name" value="Vaccinia Virus protein VP39"/>
    <property type="match status" value="1"/>
</dbReference>
<evidence type="ECO:0000256" key="1">
    <source>
        <dbReference type="SAM" id="Phobius"/>
    </source>
</evidence>
<protein>
    <recommendedName>
        <fullName evidence="2">Methyltransferase domain-containing protein</fullName>
    </recommendedName>
</protein>
<organism evidence="3">
    <name type="scientific">marine sediment metagenome</name>
    <dbReference type="NCBI Taxonomy" id="412755"/>
    <lineage>
        <taxon>unclassified sequences</taxon>
        <taxon>metagenomes</taxon>
        <taxon>ecological metagenomes</taxon>
    </lineage>
</organism>
<keyword evidence="1" id="KW-0812">Transmembrane</keyword>
<feature type="non-terminal residue" evidence="3">
    <location>
        <position position="1"/>
    </location>
</feature>
<evidence type="ECO:0000259" key="2">
    <source>
        <dbReference type="Pfam" id="PF13847"/>
    </source>
</evidence>
<proteinExistence type="predicted"/>
<feature type="domain" description="Methyltransferase" evidence="2">
    <location>
        <begin position="51"/>
        <end position="153"/>
    </location>
</feature>
<gene>
    <name evidence="3" type="ORF">S12H4_30210</name>
</gene>
<dbReference type="CDD" id="cd02440">
    <property type="entry name" value="AdoMet_MTases"/>
    <property type="match status" value="1"/>
</dbReference>
<dbReference type="InterPro" id="IPR029063">
    <property type="entry name" value="SAM-dependent_MTases_sf"/>
</dbReference>
<accession>X1V9K9</accession>
<dbReference type="EMBL" id="BARW01017500">
    <property type="protein sequence ID" value="GAJ02185.1"/>
    <property type="molecule type" value="Genomic_DNA"/>
</dbReference>
<comment type="caution">
    <text evidence="3">The sequence shown here is derived from an EMBL/GenBank/DDBJ whole genome shotgun (WGS) entry which is preliminary data.</text>
</comment>